<dbReference type="CDD" id="cd06261">
    <property type="entry name" value="TM_PBP2"/>
    <property type="match status" value="1"/>
</dbReference>
<dbReference type="PANTHER" id="PTHR30193:SF37">
    <property type="entry name" value="INNER MEMBRANE ABC TRANSPORTER PERMEASE PROTEIN YCJO"/>
    <property type="match status" value="1"/>
</dbReference>
<dbReference type="GO" id="GO:0005886">
    <property type="term" value="C:plasma membrane"/>
    <property type="evidence" value="ECO:0007669"/>
    <property type="project" value="UniProtKB-SubCell"/>
</dbReference>
<feature type="transmembrane region" description="Helical" evidence="7">
    <location>
        <begin position="86"/>
        <end position="108"/>
    </location>
</feature>
<evidence type="ECO:0000256" key="4">
    <source>
        <dbReference type="ARBA" id="ARBA00022692"/>
    </source>
</evidence>
<dbReference type="PROSITE" id="PS50928">
    <property type="entry name" value="ABC_TM1"/>
    <property type="match status" value="1"/>
</dbReference>
<feature type="transmembrane region" description="Helical" evidence="7">
    <location>
        <begin position="214"/>
        <end position="236"/>
    </location>
</feature>
<evidence type="ECO:0000259" key="8">
    <source>
        <dbReference type="PROSITE" id="PS50928"/>
    </source>
</evidence>
<dbReference type="InterPro" id="IPR051393">
    <property type="entry name" value="ABC_transporter_permease"/>
</dbReference>
<evidence type="ECO:0000256" key="1">
    <source>
        <dbReference type="ARBA" id="ARBA00004651"/>
    </source>
</evidence>
<sequence>MSENNRLLIKGNKYNQKITERRTGILFISPFFILFGIFGIWPLLFTAYLSFHRWDILGTSEFVGLSNYINLFTNDPLFWRALGNTFSIWIMSTVPQLILALLIAFFLNQQFLKGKTFFRLGIFVPNVTSVVAVGIVFSAMFGTQYGVVNYLISALGFDIINWRGSYFGTHVAISAMVLWRWVGYNTIIYLAGLQSIGKDIYEAATIDGASKLQQLLYITIPMLRPIIIFTVIQSTIGGMQLFAEPLIFGVGSNYQGLTMTLYLYQEAFNRFSFGYAAAIAWMLFFIVIIVSLINLFFSQKIKSA</sequence>
<comment type="caution">
    <text evidence="9">The sequence shown here is derived from an EMBL/GenBank/DDBJ whole genome shotgun (WGS) entry which is preliminary data.</text>
</comment>
<dbReference type="Proteomes" id="UP000281498">
    <property type="component" value="Unassembled WGS sequence"/>
</dbReference>
<dbReference type="Pfam" id="PF00528">
    <property type="entry name" value="BPD_transp_1"/>
    <property type="match status" value="1"/>
</dbReference>
<feature type="transmembrane region" description="Helical" evidence="7">
    <location>
        <begin position="171"/>
        <end position="193"/>
    </location>
</feature>
<evidence type="ECO:0000256" key="5">
    <source>
        <dbReference type="ARBA" id="ARBA00022989"/>
    </source>
</evidence>
<dbReference type="Gene3D" id="1.10.3720.10">
    <property type="entry name" value="MetI-like"/>
    <property type="match status" value="1"/>
</dbReference>
<keyword evidence="2 7" id="KW-0813">Transport</keyword>
<evidence type="ECO:0000256" key="3">
    <source>
        <dbReference type="ARBA" id="ARBA00022475"/>
    </source>
</evidence>
<dbReference type="InterPro" id="IPR000515">
    <property type="entry name" value="MetI-like"/>
</dbReference>
<evidence type="ECO:0000313" key="9">
    <source>
        <dbReference type="EMBL" id="RKL66966.1"/>
    </source>
</evidence>
<gene>
    <name evidence="9" type="ORF">CR203_14165</name>
</gene>
<reference evidence="9 10" key="1">
    <citation type="submission" date="2017-10" db="EMBL/GenBank/DDBJ databases">
        <title>Bacillus sp. nov., a halophilic bacterium isolated from a Keqin Lake.</title>
        <authorList>
            <person name="Wang H."/>
        </authorList>
    </citation>
    <scope>NUCLEOTIDE SEQUENCE [LARGE SCALE GENOMIC DNA]</scope>
    <source>
        <strain evidence="9 10">KCTC 13187</strain>
    </source>
</reference>
<comment type="subcellular location">
    <subcellularLocation>
        <location evidence="1 7">Cell membrane</location>
        <topology evidence="1 7">Multi-pass membrane protein</topology>
    </subcellularLocation>
</comment>
<feature type="domain" description="ABC transmembrane type-1" evidence="8">
    <location>
        <begin position="82"/>
        <end position="294"/>
    </location>
</feature>
<dbReference type="OrthoDB" id="9785347at2"/>
<evidence type="ECO:0000313" key="10">
    <source>
        <dbReference type="Proteomes" id="UP000281498"/>
    </source>
</evidence>
<keyword evidence="4 7" id="KW-0812">Transmembrane</keyword>
<keyword evidence="5 7" id="KW-1133">Transmembrane helix</keyword>
<feature type="transmembrane region" description="Helical" evidence="7">
    <location>
        <begin position="25"/>
        <end position="51"/>
    </location>
</feature>
<proteinExistence type="inferred from homology"/>
<keyword evidence="3" id="KW-1003">Cell membrane</keyword>
<dbReference type="EMBL" id="PDOE01000005">
    <property type="protein sequence ID" value="RKL66966.1"/>
    <property type="molecule type" value="Genomic_DNA"/>
</dbReference>
<name>A0A3A9KQL4_9BACI</name>
<organism evidence="9 10">
    <name type="scientific">Salipaludibacillus neizhouensis</name>
    <dbReference type="NCBI Taxonomy" id="885475"/>
    <lineage>
        <taxon>Bacteria</taxon>
        <taxon>Bacillati</taxon>
        <taxon>Bacillota</taxon>
        <taxon>Bacilli</taxon>
        <taxon>Bacillales</taxon>
        <taxon>Bacillaceae</taxon>
    </lineage>
</organism>
<dbReference type="PANTHER" id="PTHR30193">
    <property type="entry name" value="ABC TRANSPORTER PERMEASE PROTEIN"/>
    <property type="match status" value="1"/>
</dbReference>
<feature type="transmembrane region" description="Helical" evidence="7">
    <location>
        <begin position="273"/>
        <end position="297"/>
    </location>
</feature>
<comment type="similarity">
    <text evidence="7">Belongs to the binding-protein-dependent transport system permease family.</text>
</comment>
<keyword evidence="6 7" id="KW-0472">Membrane</keyword>
<dbReference type="SUPFAM" id="SSF161098">
    <property type="entry name" value="MetI-like"/>
    <property type="match status" value="1"/>
</dbReference>
<evidence type="ECO:0000256" key="6">
    <source>
        <dbReference type="ARBA" id="ARBA00023136"/>
    </source>
</evidence>
<keyword evidence="10" id="KW-1185">Reference proteome</keyword>
<dbReference type="GO" id="GO:0055085">
    <property type="term" value="P:transmembrane transport"/>
    <property type="evidence" value="ECO:0007669"/>
    <property type="project" value="InterPro"/>
</dbReference>
<protein>
    <submittedName>
        <fullName evidence="9">Cytochrome C biogenesis protein</fullName>
    </submittedName>
</protein>
<evidence type="ECO:0000256" key="7">
    <source>
        <dbReference type="RuleBase" id="RU363032"/>
    </source>
</evidence>
<feature type="transmembrane region" description="Helical" evidence="7">
    <location>
        <begin position="120"/>
        <end position="141"/>
    </location>
</feature>
<accession>A0A3A9KQL4</accession>
<dbReference type="InterPro" id="IPR035906">
    <property type="entry name" value="MetI-like_sf"/>
</dbReference>
<dbReference type="AlphaFoldDB" id="A0A3A9KQL4"/>
<dbReference type="RefSeq" id="WP_110934616.1">
    <property type="nucleotide sequence ID" value="NZ_KZ614146.1"/>
</dbReference>
<evidence type="ECO:0000256" key="2">
    <source>
        <dbReference type="ARBA" id="ARBA00022448"/>
    </source>
</evidence>